<feature type="transmembrane region" description="Helical" evidence="8">
    <location>
        <begin position="135"/>
        <end position="153"/>
    </location>
</feature>
<feature type="transmembrane region" description="Helical" evidence="8">
    <location>
        <begin position="343"/>
        <end position="363"/>
    </location>
</feature>
<feature type="transmembrane region" description="Helical" evidence="8">
    <location>
        <begin position="27"/>
        <end position="44"/>
    </location>
</feature>
<dbReference type="Gene3D" id="1.20.1740.10">
    <property type="entry name" value="Amino acid/polyamine transporter I"/>
    <property type="match status" value="1"/>
</dbReference>
<feature type="transmembrane region" description="Helical" evidence="8">
    <location>
        <begin position="165"/>
        <end position="186"/>
    </location>
</feature>
<evidence type="ECO:0000256" key="1">
    <source>
        <dbReference type="ARBA" id="ARBA00004141"/>
    </source>
</evidence>
<gene>
    <name evidence="10" type="ORF">F8O05_01535</name>
</gene>
<keyword evidence="4 8" id="KW-0812">Transmembrane</keyword>
<evidence type="ECO:0000256" key="4">
    <source>
        <dbReference type="ARBA" id="ARBA00022692"/>
    </source>
</evidence>
<reference evidence="10 11" key="1">
    <citation type="submission" date="2019-09" db="EMBL/GenBank/DDBJ databases">
        <title>Phylogeny of genus Pseudoclavibacter and closely related genus.</title>
        <authorList>
            <person name="Li Y."/>
        </authorList>
    </citation>
    <scope>NUCLEOTIDE SEQUENCE [LARGE SCALE GENOMIC DNA]</scope>
    <source>
        <strain evidence="10 11">KCTC 13959</strain>
    </source>
</reference>
<feature type="transmembrane region" description="Helical" evidence="8">
    <location>
        <begin position="292"/>
        <end position="312"/>
    </location>
</feature>
<feature type="transmembrane region" description="Helical" evidence="8">
    <location>
        <begin position="412"/>
        <end position="431"/>
    </location>
</feature>
<protein>
    <submittedName>
        <fullName evidence="10">Amino acid permease</fullName>
    </submittedName>
</protein>
<dbReference type="OrthoDB" id="5297508at2"/>
<dbReference type="GO" id="GO:0006865">
    <property type="term" value="P:amino acid transport"/>
    <property type="evidence" value="ECO:0007669"/>
    <property type="project" value="UniProtKB-KW"/>
</dbReference>
<feature type="transmembrane region" description="Helical" evidence="8">
    <location>
        <begin position="50"/>
        <end position="73"/>
    </location>
</feature>
<evidence type="ECO:0000256" key="3">
    <source>
        <dbReference type="ARBA" id="ARBA00022448"/>
    </source>
</evidence>
<comment type="subcellular location">
    <subcellularLocation>
        <location evidence="1">Membrane</location>
        <topology evidence="1">Multi-pass membrane protein</topology>
    </subcellularLocation>
</comment>
<feature type="transmembrane region" description="Helical" evidence="8">
    <location>
        <begin position="104"/>
        <end position="129"/>
    </location>
</feature>
<feature type="transmembrane region" description="Helical" evidence="8">
    <location>
        <begin position="437"/>
        <end position="455"/>
    </location>
</feature>
<dbReference type="EMBL" id="WBKB01000001">
    <property type="protein sequence ID" value="KAB1644972.1"/>
    <property type="molecule type" value="Genomic_DNA"/>
</dbReference>
<feature type="transmembrane region" description="Helical" evidence="8">
    <location>
        <begin position="369"/>
        <end position="392"/>
    </location>
</feature>
<dbReference type="PIRSF" id="PIRSF006060">
    <property type="entry name" value="AA_transporter"/>
    <property type="match status" value="1"/>
</dbReference>
<organism evidence="10 11">
    <name type="scientific">Gulosibacter chungangensis</name>
    <dbReference type="NCBI Taxonomy" id="979746"/>
    <lineage>
        <taxon>Bacteria</taxon>
        <taxon>Bacillati</taxon>
        <taxon>Actinomycetota</taxon>
        <taxon>Actinomycetes</taxon>
        <taxon>Micrococcales</taxon>
        <taxon>Microbacteriaceae</taxon>
        <taxon>Gulosibacter</taxon>
    </lineage>
</organism>
<keyword evidence="7 8" id="KW-0472">Membrane</keyword>
<dbReference type="PROSITE" id="PS00218">
    <property type="entry name" value="AMINO_ACID_PERMEASE_1"/>
    <property type="match status" value="1"/>
</dbReference>
<dbReference type="PANTHER" id="PTHR43495:SF5">
    <property type="entry name" value="GAMMA-AMINOBUTYRIC ACID PERMEASE"/>
    <property type="match status" value="1"/>
</dbReference>
<evidence type="ECO:0000256" key="2">
    <source>
        <dbReference type="ARBA" id="ARBA00008583"/>
    </source>
</evidence>
<evidence type="ECO:0000256" key="6">
    <source>
        <dbReference type="ARBA" id="ARBA00022989"/>
    </source>
</evidence>
<keyword evidence="5" id="KW-0029">Amino-acid transport</keyword>
<keyword evidence="6 8" id="KW-1133">Transmembrane helix</keyword>
<evidence type="ECO:0000256" key="5">
    <source>
        <dbReference type="ARBA" id="ARBA00022970"/>
    </source>
</evidence>
<dbReference type="InterPro" id="IPR004840">
    <property type="entry name" value="Amino_acid_permease_CS"/>
</dbReference>
<evidence type="ECO:0000313" key="10">
    <source>
        <dbReference type="EMBL" id="KAB1644972.1"/>
    </source>
</evidence>
<feature type="domain" description="Amino acid permease/ SLC12A" evidence="9">
    <location>
        <begin position="27"/>
        <end position="455"/>
    </location>
</feature>
<dbReference type="GO" id="GO:0055085">
    <property type="term" value="P:transmembrane transport"/>
    <property type="evidence" value="ECO:0007669"/>
    <property type="project" value="InterPro"/>
</dbReference>
<dbReference type="Proteomes" id="UP000433493">
    <property type="component" value="Unassembled WGS sequence"/>
</dbReference>
<feature type="transmembrane region" description="Helical" evidence="8">
    <location>
        <begin position="206"/>
        <end position="233"/>
    </location>
</feature>
<dbReference type="GO" id="GO:0016020">
    <property type="term" value="C:membrane"/>
    <property type="evidence" value="ECO:0007669"/>
    <property type="project" value="UniProtKB-SubCell"/>
</dbReference>
<dbReference type="RefSeq" id="WP_158050984.1">
    <property type="nucleotide sequence ID" value="NZ_WBKB01000001.1"/>
</dbReference>
<name>A0A7J5BGE4_9MICO</name>
<evidence type="ECO:0000256" key="7">
    <source>
        <dbReference type="ARBA" id="ARBA00023136"/>
    </source>
</evidence>
<feature type="transmembrane region" description="Helical" evidence="8">
    <location>
        <begin position="254"/>
        <end position="272"/>
    </location>
</feature>
<dbReference type="AlphaFoldDB" id="A0A7J5BGE4"/>
<dbReference type="InterPro" id="IPR004841">
    <property type="entry name" value="AA-permease/SLC12A_dom"/>
</dbReference>
<evidence type="ECO:0000313" key="11">
    <source>
        <dbReference type="Proteomes" id="UP000433493"/>
    </source>
</evidence>
<proteinExistence type="inferred from homology"/>
<comment type="caution">
    <text evidence="10">The sequence shown here is derived from an EMBL/GenBank/DDBJ whole genome shotgun (WGS) entry which is preliminary data.</text>
</comment>
<dbReference type="FunFam" id="1.20.1740.10:FF:000001">
    <property type="entry name" value="Amino acid permease"/>
    <property type="match status" value="1"/>
</dbReference>
<keyword evidence="3" id="KW-0813">Transport</keyword>
<sequence>MTQTSQQQVTEITQAEGLKRSLTGRQLSMIGLGGAIGAGLFVGSGEAIAVAGPAVLISFIVAGIIVIFLMWMLGELVAEDPQSGAFSVFAAKAFGPVTGGTVGVLYWFQLVVVIAAEATAAAAIAWSWIPQVHQGVWALGFLVVLTAVNLFGVRNYGRFEYWFAIIKVAAIIIFLGVGFAFLVGWFPDIQSPGLANWTENDGFLPGGLTGISAALLIVIFSFGGTEVVAIAAAESENPAKNIRKAVRSVMWRILVFYIGSVFVIISILPWNAEGVADGPFVSVLQHLRIPGADVLMSILIVIALLSALNANLYGSSRMAFSLAERGFAPKQLLRLSGNGVPRWAVLASVAVGFITVVFNFIAADAVLPILLNLVGSTVLMVWLSVLASYYMLRVRGRGARDASGQLELRPAILTLSAAVLLGAVFVLALLTPGPREQLLATVGLTVAIAVGLWIAQRRRSRISK</sequence>
<keyword evidence="11" id="KW-1185">Reference proteome</keyword>
<evidence type="ECO:0000259" key="9">
    <source>
        <dbReference type="Pfam" id="PF00324"/>
    </source>
</evidence>
<dbReference type="PANTHER" id="PTHR43495">
    <property type="entry name" value="GABA PERMEASE"/>
    <property type="match status" value="1"/>
</dbReference>
<dbReference type="Pfam" id="PF00324">
    <property type="entry name" value="AA_permease"/>
    <property type="match status" value="1"/>
</dbReference>
<accession>A0A7J5BGE4</accession>
<comment type="similarity">
    <text evidence="2">Belongs to the amino acid-polyamine-organocation (APC) superfamily. Amino acid transporter (AAT) (TC 2.A.3.1) family.</text>
</comment>
<evidence type="ECO:0000256" key="8">
    <source>
        <dbReference type="SAM" id="Phobius"/>
    </source>
</evidence>